<dbReference type="PANTHER" id="PTHR46033">
    <property type="entry name" value="PROTEIN MAIN-LIKE 2"/>
    <property type="match status" value="1"/>
</dbReference>
<dbReference type="Proteomes" id="UP001454036">
    <property type="component" value="Unassembled WGS sequence"/>
</dbReference>
<sequence>MPFGEMSITLHDVTYLLGLKIDGRVVHQNETDANKMKTSLSMCLDISLSTLNSNIMKGYAIKLATGSATLAYLYRQLGIASRSGTKGMCGCLVLLEAWIYEYFPKIASRASVKYKETMPRACKWVSSSHDNGIDVVFSGPY</sequence>
<dbReference type="EMBL" id="BAABME010014372">
    <property type="protein sequence ID" value="GAA0187119.1"/>
    <property type="molecule type" value="Genomic_DNA"/>
</dbReference>
<reference evidence="2 3" key="1">
    <citation type="submission" date="2024-01" db="EMBL/GenBank/DDBJ databases">
        <title>The complete chloroplast genome sequence of Lithospermum erythrorhizon: insights into the phylogenetic relationship among Boraginaceae species and the maternal lineages of purple gromwells.</title>
        <authorList>
            <person name="Okada T."/>
            <person name="Watanabe K."/>
        </authorList>
    </citation>
    <scope>NUCLEOTIDE SEQUENCE [LARGE SCALE GENOMIC DNA]</scope>
</reference>
<comment type="caution">
    <text evidence="2">The sequence shown here is derived from an EMBL/GenBank/DDBJ whole genome shotgun (WGS) entry which is preliminary data.</text>
</comment>
<proteinExistence type="predicted"/>
<protein>
    <recommendedName>
        <fullName evidence="1">Aminotransferase-like plant mobile domain-containing protein</fullName>
    </recommendedName>
</protein>
<name>A0AAV3S075_LITER</name>
<dbReference type="AlphaFoldDB" id="A0AAV3S075"/>
<evidence type="ECO:0000259" key="1">
    <source>
        <dbReference type="Pfam" id="PF10536"/>
    </source>
</evidence>
<dbReference type="InterPro" id="IPR044824">
    <property type="entry name" value="MAIN-like"/>
</dbReference>
<dbReference type="PANTHER" id="PTHR46033:SF8">
    <property type="entry name" value="PROTEIN MAINTENANCE OF MERISTEMS-LIKE"/>
    <property type="match status" value="1"/>
</dbReference>
<dbReference type="InterPro" id="IPR019557">
    <property type="entry name" value="AminoTfrase-like_pln_mobile"/>
</dbReference>
<evidence type="ECO:0000313" key="2">
    <source>
        <dbReference type="EMBL" id="GAA0187119.1"/>
    </source>
</evidence>
<gene>
    <name evidence="2" type="ORF">LIER_34407</name>
</gene>
<feature type="domain" description="Aminotransferase-like plant mobile" evidence="1">
    <location>
        <begin position="60"/>
        <end position="127"/>
    </location>
</feature>
<organism evidence="2 3">
    <name type="scientific">Lithospermum erythrorhizon</name>
    <name type="common">Purple gromwell</name>
    <name type="synonym">Lithospermum officinale var. erythrorhizon</name>
    <dbReference type="NCBI Taxonomy" id="34254"/>
    <lineage>
        <taxon>Eukaryota</taxon>
        <taxon>Viridiplantae</taxon>
        <taxon>Streptophyta</taxon>
        <taxon>Embryophyta</taxon>
        <taxon>Tracheophyta</taxon>
        <taxon>Spermatophyta</taxon>
        <taxon>Magnoliopsida</taxon>
        <taxon>eudicotyledons</taxon>
        <taxon>Gunneridae</taxon>
        <taxon>Pentapetalae</taxon>
        <taxon>asterids</taxon>
        <taxon>lamiids</taxon>
        <taxon>Boraginales</taxon>
        <taxon>Boraginaceae</taxon>
        <taxon>Boraginoideae</taxon>
        <taxon>Lithospermeae</taxon>
        <taxon>Lithospermum</taxon>
    </lineage>
</organism>
<dbReference type="Pfam" id="PF10536">
    <property type="entry name" value="PMD"/>
    <property type="match status" value="1"/>
</dbReference>
<dbReference type="GO" id="GO:0010073">
    <property type="term" value="P:meristem maintenance"/>
    <property type="evidence" value="ECO:0007669"/>
    <property type="project" value="InterPro"/>
</dbReference>
<accession>A0AAV3S075</accession>
<evidence type="ECO:0000313" key="3">
    <source>
        <dbReference type="Proteomes" id="UP001454036"/>
    </source>
</evidence>
<keyword evidence="3" id="KW-1185">Reference proteome</keyword>